<proteinExistence type="inferred from homology"/>
<dbReference type="InParanoid" id="D7G142"/>
<keyword evidence="4" id="KW-0904">Protein phosphatase</keyword>
<dbReference type="AlphaFoldDB" id="D7G142"/>
<dbReference type="eggNOG" id="KOG1716">
    <property type="taxonomic scope" value="Eukaryota"/>
</dbReference>
<dbReference type="FunCoup" id="D7G142">
    <property type="interactions" value="8"/>
</dbReference>
<dbReference type="EMBL" id="FN648634">
    <property type="protein sequence ID" value="CBJ33152.1"/>
    <property type="molecule type" value="Genomic_DNA"/>
</dbReference>
<evidence type="ECO:0000256" key="3">
    <source>
        <dbReference type="ARBA" id="ARBA00022801"/>
    </source>
</evidence>
<dbReference type="PROSITE" id="PS50056">
    <property type="entry name" value="TYR_PHOSPHATASE_2"/>
    <property type="match status" value="1"/>
</dbReference>
<dbReference type="SMART" id="SM00195">
    <property type="entry name" value="DSPc"/>
    <property type="match status" value="1"/>
</dbReference>
<dbReference type="PANTHER" id="PTHR10159:SF529">
    <property type="entry name" value="TYROSINE-PROTEIN PHOSPHATASE DOMAIN-CONTAINING PROTEIN"/>
    <property type="match status" value="1"/>
</dbReference>
<dbReference type="Pfam" id="PF00782">
    <property type="entry name" value="DSPc"/>
    <property type="match status" value="1"/>
</dbReference>
<dbReference type="PROSITE" id="PS50054">
    <property type="entry name" value="TYR_PHOSPHATASE_DUAL"/>
    <property type="match status" value="1"/>
</dbReference>
<feature type="region of interest" description="Disordered" evidence="5">
    <location>
        <begin position="21"/>
        <end position="76"/>
    </location>
</feature>
<feature type="compositionally biased region" description="Gly residues" evidence="5">
    <location>
        <begin position="24"/>
        <end position="44"/>
    </location>
</feature>
<dbReference type="EMBL" id="FN649743">
    <property type="protein sequence ID" value="CBJ33152.1"/>
    <property type="molecule type" value="Genomic_DNA"/>
</dbReference>
<comment type="similarity">
    <text evidence="1">Belongs to the protein-tyrosine phosphatase family. Non-receptor class dual specificity subfamily.</text>
</comment>
<evidence type="ECO:0000313" key="9">
    <source>
        <dbReference type="Proteomes" id="UP000002630"/>
    </source>
</evidence>
<dbReference type="GO" id="GO:0043409">
    <property type="term" value="P:negative regulation of MAPK cascade"/>
    <property type="evidence" value="ECO:0007669"/>
    <property type="project" value="TreeGrafter"/>
</dbReference>
<dbReference type="InterPro" id="IPR000340">
    <property type="entry name" value="Dual-sp_phosphatase_cat-dom"/>
</dbReference>
<accession>D7G142</accession>
<feature type="domain" description="Tyrosine specific protein phosphatases" evidence="7">
    <location>
        <begin position="157"/>
        <end position="211"/>
    </location>
</feature>
<organism evidence="8 9">
    <name type="scientific">Ectocarpus siliculosus</name>
    <name type="common">Brown alga</name>
    <name type="synonym">Conferva siliculosa</name>
    <dbReference type="NCBI Taxonomy" id="2880"/>
    <lineage>
        <taxon>Eukaryota</taxon>
        <taxon>Sar</taxon>
        <taxon>Stramenopiles</taxon>
        <taxon>Ochrophyta</taxon>
        <taxon>PX clade</taxon>
        <taxon>Phaeophyceae</taxon>
        <taxon>Ectocarpales</taxon>
        <taxon>Ectocarpaceae</taxon>
        <taxon>Ectocarpus</taxon>
    </lineage>
</organism>
<dbReference type="Gene3D" id="3.90.190.10">
    <property type="entry name" value="Protein tyrosine phosphatase superfamily"/>
    <property type="match status" value="1"/>
</dbReference>
<feature type="domain" description="Tyrosine-protein phosphatase" evidence="6">
    <location>
        <begin position="92"/>
        <end position="233"/>
    </location>
</feature>
<evidence type="ECO:0000313" key="8">
    <source>
        <dbReference type="EMBL" id="CBJ33152.1"/>
    </source>
</evidence>
<dbReference type="GO" id="GO:0004725">
    <property type="term" value="F:protein tyrosine phosphatase activity"/>
    <property type="evidence" value="ECO:0007669"/>
    <property type="project" value="UniProtKB-EC"/>
</dbReference>
<evidence type="ECO:0000256" key="1">
    <source>
        <dbReference type="ARBA" id="ARBA00008601"/>
    </source>
</evidence>
<dbReference type="InterPro" id="IPR000387">
    <property type="entry name" value="Tyr_Pase_dom"/>
</dbReference>
<evidence type="ECO:0000256" key="4">
    <source>
        <dbReference type="ARBA" id="ARBA00022912"/>
    </source>
</evidence>
<sequence>MARLRTGGIAVQAVTTFSSLQGRASGGGDSFGGPGGVGGGGTGPALGSAQEEALVAERKEARNRHPGPTLEGIGERGPASSAMLALKTHKGGPSLVSPHICIGAREDAKNLEALKELGVTHILNCAKQLPSSHPREFVHARLELADTSEQELAPFQKAGISFLRQVEDCGGRALVHCIAGCSRSVSMVLLHLMEGHRIRLKLAYEHVRSYRMVAQPNEGFRFQLATTEVKIFGSSSVSRDADSTWNFYRWNEVKQGVPYHATEPPQSCCGCTMA</sequence>
<dbReference type="Proteomes" id="UP000002630">
    <property type="component" value="Linkage Group LG18"/>
</dbReference>
<gene>
    <name evidence="8" type="ORF">Esi_0433_0009</name>
</gene>
<dbReference type="STRING" id="2880.D7G142"/>
<reference evidence="8 9" key="1">
    <citation type="journal article" date="2010" name="Nature">
        <title>The Ectocarpus genome and the independent evolution of multicellularity in brown algae.</title>
        <authorList>
            <person name="Cock J.M."/>
            <person name="Sterck L."/>
            <person name="Rouze P."/>
            <person name="Scornet D."/>
            <person name="Allen A.E."/>
            <person name="Amoutzias G."/>
            <person name="Anthouard V."/>
            <person name="Artiguenave F."/>
            <person name="Aury J.M."/>
            <person name="Badger J.H."/>
            <person name="Beszteri B."/>
            <person name="Billiau K."/>
            <person name="Bonnet E."/>
            <person name="Bothwell J.H."/>
            <person name="Bowler C."/>
            <person name="Boyen C."/>
            <person name="Brownlee C."/>
            <person name="Carrano C.J."/>
            <person name="Charrier B."/>
            <person name="Cho G.Y."/>
            <person name="Coelho S.M."/>
            <person name="Collen J."/>
            <person name="Corre E."/>
            <person name="Da Silva C."/>
            <person name="Delage L."/>
            <person name="Delaroque N."/>
            <person name="Dittami S.M."/>
            <person name="Doulbeau S."/>
            <person name="Elias M."/>
            <person name="Farnham G."/>
            <person name="Gachon C.M."/>
            <person name="Gschloessl B."/>
            <person name="Heesch S."/>
            <person name="Jabbari K."/>
            <person name="Jubin C."/>
            <person name="Kawai H."/>
            <person name="Kimura K."/>
            <person name="Kloareg B."/>
            <person name="Kupper F.C."/>
            <person name="Lang D."/>
            <person name="Le Bail A."/>
            <person name="Leblanc C."/>
            <person name="Lerouge P."/>
            <person name="Lohr M."/>
            <person name="Lopez P.J."/>
            <person name="Martens C."/>
            <person name="Maumus F."/>
            <person name="Michel G."/>
            <person name="Miranda-Saavedra D."/>
            <person name="Morales J."/>
            <person name="Moreau H."/>
            <person name="Motomura T."/>
            <person name="Nagasato C."/>
            <person name="Napoli C.A."/>
            <person name="Nelson D.R."/>
            <person name="Nyvall-Collen P."/>
            <person name="Peters A.F."/>
            <person name="Pommier C."/>
            <person name="Potin P."/>
            <person name="Poulain J."/>
            <person name="Quesneville H."/>
            <person name="Read B."/>
            <person name="Rensing S.A."/>
            <person name="Ritter A."/>
            <person name="Rousvoal S."/>
            <person name="Samanta M."/>
            <person name="Samson G."/>
            <person name="Schroeder D.C."/>
            <person name="Segurens B."/>
            <person name="Strittmatter M."/>
            <person name="Tonon T."/>
            <person name="Tregear J.W."/>
            <person name="Valentin K."/>
            <person name="von Dassow P."/>
            <person name="Yamagishi T."/>
            <person name="Van de Peer Y."/>
            <person name="Wincker P."/>
        </authorList>
    </citation>
    <scope>NUCLEOTIDE SEQUENCE [LARGE SCALE GENOMIC DNA]</scope>
    <source>
        <strain evidence="9">Ec32 / CCAP1310/4</strain>
    </source>
</reference>
<dbReference type="OrthoDB" id="165342at2759"/>
<dbReference type="InterPro" id="IPR020422">
    <property type="entry name" value="TYR_PHOSPHATASE_DUAL_dom"/>
</dbReference>
<keyword evidence="9" id="KW-1185">Reference proteome</keyword>
<protein>
    <recommendedName>
        <fullName evidence="2">protein-tyrosine-phosphatase</fullName>
        <ecNumber evidence="2">3.1.3.48</ecNumber>
    </recommendedName>
</protein>
<evidence type="ECO:0000256" key="2">
    <source>
        <dbReference type="ARBA" id="ARBA00013064"/>
    </source>
</evidence>
<dbReference type="SUPFAM" id="SSF52799">
    <property type="entry name" value="(Phosphotyrosine protein) phosphatases II"/>
    <property type="match status" value="1"/>
</dbReference>
<name>D7G142_ECTSI</name>
<dbReference type="CDD" id="cd14498">
    <property type="entry name" value="DSP"/>
    <property type="match status" value="1"/>
</dbReference>
<evidence type="ECO:0000259" key="6">
    <source>
        <dbReference type="PROSITE" id="PS50054"/>
    </source>
</evidence>
<evidence type="ECO:0000259" key="7">
    <source>
        <dbReference type="PROSITE" id="PS50056"/>
    </source>
</evidence>
<dbReference type="InterPro" id="IPR029021">
    <property type="entry name" value="Prot-tyrosine_phosphatase-like"/>
</dbReference>
<evidence type="ECO:0000256" key="5">
    <source>
        <dbReference type="SAM" id="MobiDB-lite"/>
    </source>
</evidence>
<dbReference type="EC" id="3.1.3.48" evidence="2"/>
<dbReference type="PANTHER" id="PTHR10159">
    <property type="entry name" value="DUAL SPECIFICITY PROTEIN PHOSPHATASE"/>
    <property type="match status" value="1"/>
</dbReference>
<dbReference type="GO" id="GO:0005737">
    <property type="term" value="C:cytoplasm"/>
    <property type="evidence" value="ECO:0007669"/>
    <property type="project" value="TreeGrafter"/>
</dbReference>
<keyword evidence="3" id="KW-0378">Hydrolase</keyword>